<feature type="chain" id="PRO_5043914118" description="LamG-like jellyroll fold domain-containing protein" evidence="4">
    <location>
        <begin position="25"/>
        <end position="1298"/>
    </location>
</feature>
<organism evidence="6 7">
    <name type="scientific">Streptomyces canus</name>
    <dbReference type="NCBI Taxonomy" id="58343"/>
    <lineage>
        <taxon>Bacteria</taxon>
        <taxon>Bacillati</taxon>
        <taxon>Actinomycetota</taxon>
        <taxon>Actinomycetes</taxon>
        <taxon>Kitasatosporales</taxon>
        <taxon>Streptomycetaceae</taxon>
        <taxon>Streptomyces</taxon>
        <taxon>Streptomyces aurantiacus group</taxon>
    </lineage>
</organism>
<feature type="compositionally biased region" description="Low complexity" evidence="3">
    <location>
        <begin position="234"/>
        <end position="246"/>
    </location>
</feature>
<comment type="caution">
    <text evidence="6">The sequence shown here is derived from an EMBL/GenBank/DDBJ whole genome shotgun (WGS) entry which is preliminary data.</text>
</comment>
<accession>A0AAW8F5Z0</accession>
<sequence>MRRLALIPALAGLLLTVPAVSARAEESVPSDPLLVAQAEAVASGQDVPVESLTTETSTVTANPDGMFTSTTNVMPVRVLKGGVWTPVDATLATNPDGTLSPRATPNDVTLSGGGNGPLVTLTNEDGHSMALTMPFALPAPAVSDDTALYKSVLPGVDLSVSVTDQGGFSDVLIVHDATAAADPHVKKLTEAASTQGLTLSATDSGGMDATAADGTVAYTSPRPLMWDSSPLPGAPTESTSTAATTGDVPATSSADGPGGGANVDTVPMSTTSSGLTLAPDTTVLNDPATTYPVYIDPFDNPVTRASGHYDEVYSSSTCSGSPQYDKPQTNGEGVGYQRWGGVCGTGLERSYYAIPTSDLDPSMQVYDASITVSSTYAASWDCSQNQPITLHTTGAIDSGTDWNNKPGTVDGSYDPVTTAIPSAANSGSNCSNHTATFKVKDQAQRIATYHSASGDYWTVALYGDESNSSSNDDYLRMSSSLTMTVKFDIPPDVPVKLLTAPPATGASGSCVMSGDGWIGATTYSNAGSNIQLHSTVKSNVSGENVKAIFHVWDRTVLDSSGNAQDDGTRATGYVSADTARDVSLPIGFTLKDGHEYGWDAYAQDNGSPLYLTSDISDHCWFKTDFTPPGTPDVADNSDVPAVGTGPTASGIYTGSQTSFTVTAADGAPSDSSCTPNACLSSGVDHFLWLLDSQPTAATGKPVAITSTDSQGTATGKVPLTLPTWGVHTLYVAAVDAAGNISQAPSSYTFTVPWNPNTKITPGDVSGDGVPDLLATTKTGDLELIPGDTDPARSATPAQTGPVAGTPPPINGPALVSTPADSPDGTSWNNYLIAHRGNLNGADVDDLFAYNRTTSQLYVVPNDLDNDTQLVPWSSYPGYIGKRSGAPVAKDPCQPTVPDSRCAGAGYNQTAPWSISQLVVPGNVYGNTEGHPAVITVENGKLWIYQSNNGKHLTDPVLLGDGDWTGLTLIAPGTVNGTPTLWARDNTTGALYTYSLALDSSGLPPLLHASTHTSLPLTLSPSTYPAIASPGDLNSPAGGPDHNPDLYVTDLHGELIEYPGTAPTSTTANFTSPVSLGSATNTATHWWNLDNGSGTTTKDNAGTLDATLSGAYSWATDTNRGKILNLTGTTGYAATTGPAIDTSKSFTVSAWVNPTSLTANSTFVSQSDTAGNSNGFQLYYSSGAHAWAFNLHNDNTGTSFTGTYGGTPTIGQWAHLVGVYDASKNQITLYVNGRQVDTKAFGGTPWNATGPVQIGRRVALGSYGEYANSEISDIHLYNTALPAADAAATGDNPTISQLD</sequence>
<evidence type="ECO:0000256" key="1">
    <source>
        <dbReference type="ARBA" id="ARBA00022729"/>
    </source>
</evidence>
<dbReference type="Pfam" id="PF13385">
    <property type="entry name" value="Laminin_G_3"/>
    <property type="match status" value="1"/>
</dbReference>
<feature type="region of interest" description="Disordered" evidence="3">
    <location>
        <begin position="221"/>
        <end position="281"/>
    </location>
</feature>
<dbReference type="EMBL" id="JAUSZV010000001">
    <property type="protein sequence ID" value="MDQ0904178.1"/>
    <property type="molecule type" value="Genomic_DNA"/>
</dbReference>
<dbReference type="InterPro" id="IPR013320">
    <property type="entry name" value="ConA-like_dom_sf"/>
</dbReference>
<dbReference type="SMART" id="SM00560">
    <property type="entry name" value="LamGL"/>
    <property type="match status" value="1"/>
</dbReference>
<evidence type="ECO:0000256" key="2">
    <source>
        <dbReference type="ARBA" id="ARBA00023157"/>
    </source>
</evidence>
<dbReference type="RefSeq" id="WP_306971710.1">
    <property type="nucleotide sequence ID" value="NZ_JAUSZV010000001.1"/>
</dbReference>
<evidence type="ECO:0000313" key="6">
    <source>
        <dbReference type="EMBL" id="MDQ0904178.1"/>
    </source>
</evidence>
<gene>
    <name evidence="6" type="ORF">QFZ22_000163</name>
</gene>
<keyword evidence="2" id="KW-1015">Disulfide bond</keyword>
<dbReference type="Gene3D" id="2.60.120.200">
    <property type="match status" value="1"/>
</dbReference>
<reference evidence="6" key="1">
    <citation type="submission" date="2023-07" db="EMBL/GenBank/DDBJ databases">
        <title>Comparative genomics of wheat-associated soil bacteria to identify genetic determinants of phenazine resistance.</title>
        <authorList>
            <person name="Mouncey N."/>
        </authorList>
    </citation>
    <scope>NUCLEOTIDE SEQUENCE</scope>
    <source>
        <strain evidence="6">V4I22</strain>
    </source>
</reference>
<feature type="region of interest" description="Disordered" evidence="3">
    <location>
        <begin position="780"/>
        <end position="821"/>
    </location>
</feature>
<protein>
    <recommendedName>
        <fullName evidence="5">LamG-like jellyroll fold domain-containing protein</fullName>
    </recommendedName>
</protein>
<dbReference type="SUPFAM" id="SSF49899">
    <property type="entry name" value="Concanavalin A-like lectins/glucanases"/>
    <property type="match status" value="1"/>
</dbReference>
<proteinExistence type="predicted"/>
<feature type="region of interest" description="Disordered" evidence="3">
    <location>
        <begin position="95"/>
        <end position="114"/>
    </location>
</feature>
<feature type="compositionally biased region" description="Polar residues" evidence="3">
    <location>
        <begin position="95"/>
        <end position="109"/>
    </location>
</feature>
<evidence type="ECO:0000313" key="7">
    <source>
        <dbReference type="Proteomes" id="UP001234216"/>
    </source>
</evidence>
<feature type="domain" description="LamG-like jellyroll fold" evidence="5">
    <location>
        <begin position="1143"/>
        <end position="1283"/>
    </location>
</feature>
<keyword evidence="1 4" id="KW-0732">Signal</keyword>
<evidence type="ECO:0000256" key="4">
    <source>
        <dbReference type="SAM" id="SignalP"/>
    </source>
</evidence>
<dbReference type="InterPro" id="IPR006558">
    <property type="entry name" value="LamG-like"/>
</dbReference>
<name>A0AAW8F5Z0_9ACTN</name>
<evidence type="ECO:0000259" key="5">
    <source>
        <dbReference type="SMART" id="SM00560"/>
    </source>
</evidence>
<feature type="signal peptide" evidence="4">
    <location>
        <begin position="1"/>
        <end position="24"/>
    </location>
</feature>
<evidence type="ECO:0000256" key="3">
    <source>
        <dbReference type="SAM" id="MobiDB-lite"/>
    </source>
</evidence>
<dbReference type="Proteomes" id="UP001234216">
    <property type="component" value="Unassembled WGS sequence"/>
</dbReference>